<feature type="signal peptide" evidence="2">
    <location>
        <begin position="1"/>
        <end position="19"/>
    </location>
</feature>
<sequence>MVFFAASILFTCVLPSVMGLTLDTPAATDADGTLLVTWKPVKGDPAFTLILDGAINVDIATGIKADAGNTSVGLGFVPPGSYKLQAVVADDIDTVLSTSGDFQILPAGTPPAGAPPASAPPPAVAPSSAAPPSAAPSPPATGATTGAGNTGKGGKAGKVVRNRVPLRLQPLPLLPLLPLPPPAAAAAAGAGKVARVVSAKFGQRELYRD</sequence>
<protein>
    <submittedName>
        <fullName evidence="3">Uncharacterized protein</fullName>
    </submittedName>
</protein>
<evidence type="ECO:0000313" key="3">
    <source>
        <dbReference type="EMBL" id="KAF7368698.1"/>
    </source>
</evidence>
<reference evidence="3" key="1">
    <citation type="submission" date="2020-05" db="EMBL/GenBank/DDBJ databases">
        <title>Mycena genomes resolve the evolution of fungal bioluminescence.</title>
        <authorList>
            <person name="Tsai I.J."/>
        </authorList>
    </citation>
    <scope>NUCLEOTIDE SEQUENCE</scope>
    <source>
        <strain evidence="3">CCC161011</strain>
    </source>
</reference>
<feature type="region of interest" description="Disordered" evidence="1">
    <location>
        <begin position="106"/>
        <end position="158"/>
    </location>
</feature>
<proteinExistence type="predicted"/>
<dbReference type="AlphaFoldDB" id="A0A8H7DE08"/>
<evidence type="ECO:0000313" key="4">
    <source>
        <dbReference type="Proteomes" id="UP000620124"/>
    </source>
</evidence>
<dbReference type="OrthoDB" id="3060520at2759"/>
<evidence type="ECO:0000256" key="2">
    <source>
        <dbReference type="SAM" id="SignalP"/>
    </source>
</evidence>
<name>A0A8H7DE08_9AGAR</name>
<keyword evidence="2" id="KW-0732">Signal</keyword>
<accession>A0A8H7DE08</accession>
<gene>
    <name evidence="3" type="ORF">MVEN_00194400</name>
</gene>
<feature type="chain" id="PRO_5034178876" evidence="2">
    <location>
        <begin position="20"/>
        <end position="209"/>
    </location>
</feature>
<evidence type="ECO:0000256" key="1">
    <source>
        <dbReference type="SAM" id="MobiDB-lite"/>
    </source>
</evidence>
<organism evidence="3 4">
    <name type="scientific">Mycena venus</name>
    <dbReference type="NCBI Taxonomy" id="2733690"/>
    <lineage>
        <taxon>Eukaryota</taxon>
        <taxon>Fungi</taxon>
        <taxon>Dikarya</taxon>
        <taxon>Basidiomycota</taxon>
        <taxon>Agaricomycotina</taxon>
        <taxon>Agaricomycetes</taxon>
        <taxon>Agaricomycetidae</taxon>
        <taxon>Agaricales</taxon>
        <taxon>Marasmiineae</taxon>
        <taxon>Mycenaceae</taxon>
        <taxon>Mycena</taxon>
    </lineage>
</organism>
<comment type="caution">
    <text evidence="3">The sequence shown here is derived from an EMBL/GenBank/DDBJ whole genome shotgun (WGS) entry which is preliminary data.</text>
</comment>
<keyword evidence="4" id="KW-1185">Reference proteome</keyword>
<feature type="compositionally biased region" description="Pro residues" evidence="1">
    <location>
        <begin position="108"/>
        <end position="124"/>
    </location>
</feature>
<dbReference type="EMBL" id="JACAZI010000002">
    <property type="protein sequence ID" value="KAF7368698.1"/>
    <property type="molecule type" value="Genomic_DNA"/>
</dbReference>
<dbReference type="Proteomes" id="UP000620124">
    <property type="component" value="Unassembled WGS sequence"/>
</dbReference>